<evidence type="ECO:0000313" key="1">
    <source>
        <dbReference type="EMBL" id="MDQ2088824.1"/>
    </source>
</evidence>
<comment type="caution">
    <text evidence="1">The sequence shown here is derived from an EMBL/GenBank/DDBJ whole genome shotgun (WGS) entry which is preliminary data.</text>
</comment>
<gene>
    <name evidence="1" type="ORF">NO357_02765</name>
</gene>
<dbReference type="RefSeq" id="WP_306734086.1">
    <property type="nucleotide sequence ID" value="NZ_JANHAX010000001.1"/>
</dbReference>
<proteinExistence type="predicted"/>
<reference evidence="1" key="2">
    <citation type="submission" date="2023-02" db="EMBL/GenBank/DDBJ databases">
        <title>'Rhodoalgimonas zhirmunskyi' gen. nov., isolated from a red alga.</title>
        <authorList>
            <person name="Nedashkovskaya O.I."/>
            <person name="Otstavnykh N.Y."/>
            <person name="Bystritskaya E.P."/>
            <person name="Balabanova L.A."/>
            <person name="Isaeva M.P."/>
        </authorList>
    </citation>
    <scope>NUCLEOTIDE SEQUENCE</scope>
    <source>
        <strain evidence="1">KCTC 52189</strain>
    </source>
</reference>
<accession>A0AAE3W9R4</accession>
<sequence>MSASSFINADVTVTAPQDVDRVFVVVPSRLGIGEDMIIGGPCGPVYRKIDLSRLSDPVDIVWTGENSGLITDGADSIVFQGVDEIILPACMKPVPHQDNVIAMTSVA</sequence>
<evidence type="ECO:0000313" key="2">
    <source>
        <dbReference type="Proteomes" id="UP001226762"/>
    </source>
</evidence>
<name>A0AAE3W9R4_9RHOB</name>
<reference evidence="1" key="1">
    <citation type="submission" date="2022-07" db="EMBL/GenBank/DDBJ databases">
        <authorList>
            <person name="Otstavnykh N."/>
            <person name="Isaeva M."/>
            <person name="Bystritskaya E."/>
        </authorList>
    </citation>
    <scope>NUCLEOTIDE SEQUENCE</scope>
    <source>
        <strain evidence="1">KCTC 52189</strain>
    </source>
</reference>
<dbReference type="Proteomes" id="UP001226762">
    <property type="component" value="Unassembled WGS sequence"/>
</dbReference>
<keyword evidence="2" id="KW-1185">Reference proteome</keyword>
<organism evidence="1 2">
    <name type="scientific">Marimonas arenosa</name>
    <dbReference type="NCBI Taxonomy" id="1795305"/>
    <lineage>
        <taxon>Bacteria</taxon>
        <taxon>Pseudomonadati</taxon>
        <taxon>Pseudomonadota</taxon>
        <taxon>Alphaproteobacteria</taxon>
        <taxon>Rhodobacterales</taxon>
        <taxon>Paracoccaceae</taxon>
        <taxon>Marimonas</taxon>
    </lineage>
</organism>
<dbReference type="AlphaFoldDB" id="A0AAE3W9R4"/>
<dbReference type="EMBL" id="JANHAX010000001">
    <property type="protein sequence ID" value="MDQ2088824.1"/>
    <property type="molecule type" value="Genomic_DNA"/>
</dbReference>
<protein>
    <submittedName>
        <fullName evidence="1">Uncharacterized protein</fullName>
    </submittedName>
</protein>